<dbReference type="GO" id="GO:0004736">
    <property type="term" value="F:pyruvate carboxylase activity"/>
    <property type="evidence" value="ECO:0007669"/>
    <property type="project" value="UniProtKB-EC"/>
</dbReference>
<feature type="binding site" evidence="28">
    <location>
        <position position="694"/>
    </location>
    <ligand>
        <name>Mn(2+)</name>
        <dbReference type="ChEBI" id="CHEBI:29035"/>
    </ligand>
</feature>
<keyword evidence="9" id="KW-0436">Ligase</keyword>
<evidence type="ECO:0000256" key="28">
    <source>
        <dbReference type="PIRSR" id="PIRSR001594-3"/>
    </source>
</evidence>
<dbReference type="PIRSF" id="PIRSF001594">
    <property type="entry name" value="Pyruv_carbox"/>
    <property type="match status" value="1"/>
</dbReference>
<dbReference type="CDD" id="cd07937">
    <property type="entry name" value="DRE_TIM_PC_TC_5S"/>
    <property type="match status" value="1"/>
</dbReference>
<dbReference type="FunFam" id="3.30.470.20:FF:000012">
    <property type="entry name" value="Pyruvate carboxylase"/>
    <property type="match status" value="1"/>
</dbReference>
<evidence type="ECO:0000256" key="26">
    <source>
        <dbReference type="PIRSR" id="PIRSR001594-1"/>
    </source>
</evidence>
<evidence type="ECO:0000256" key="17">
    <source>
        <dbReference type="ARBA" id="ARBA00023211"/>
    </source>
</evidence>
<comment type="cofactor">
    <cofactor evidence="1">
        <name>Mn(2+)</name>
        <dbReference type="ChEBI" id="CHEBI:29035"/>
    </cofactor>
</comment>
<evidence type="ECO:0000256" key="27">
    <source>
        <dbReference type="PIRSR" id="PIRSR001594-2"/>
    </source>
</evidence>
<dbReference type="AlphaFoldDB" id="A0A671Q2P2"/>
<dbReference type="InterPro" id="IPR001882">
    <property type="entry name" value="Biotin_BS"/>
</dbReference>
<feature type="binding site" evidence="27">
    <location>
        <position position="236"/>
    </location>
    <ligand>
        <name>ATP</name>
        <dbReference type="ChEBI" id="CHEBI:30616"/>
    </ligand>
</feature>
<dbReference type="Ensembl" id="ENSSANT00000068824.1">
    <property type="protein sequence ID" value="ENSSANP00000064750.1"/>
    <property type="gene ID" value="ENSSANG00000031972.1"/>
</dbReference>
<reference evidence="34" key="1">
    <citation type="submission" date="2025-08" db="UniProtKB">
        <authorList>
            <consortium name="Ensembl"/>
        </authorList>
    </citation>
    <scope>IDENTIFICATION</scope>
</reference>
<dbReference type="Gene3D" id="3.10.600.10">
    <property type="entry name" value="pyruvate carboxylase f1077a mutant domain"/>
    <property type="match status" value="1"/>
</dbReference>
<dbReference type="GO" id="GO:0046872">
    <property type="term" value="F:metal ion binding"/>
    <property type="evidence" value="ECO:0007669"/>
    <property type="project" value="UniProtKB-KW"/>
</dbReference>
<dbReference type="SUPFAM" id="SSF89000">
    <property type="entry name" value="post-HMGL domain-like"/>
    <property type="match status" value="1"/>
</dbReference>
<comment type="catalytic activity">
    <reaction evidence="21">
        <text>hydrogencarbonate + pyruvate + ATP = oxaloacetate + ADP + phosphate + H(+)</text>
        <dbReference type="Rhea" id="RHEA:20844"/>
        <dbReference type="ChEBI" id="CHEBI:15361"/>
        <dbReference type="ChEBI" id="CHEBI:15378"/>
        <dbReference type="ChEBI" id="CHEBI:16452"/>
        <dbReference type="ChEBI" id="CHEBI:17544"/>
        <dbReference type="ChEBI" id="CHEBI:30616"/>
        <dbReference type="ChEBI" id="CHEBI:43474"/>
        <dbReference type="ChEBI" id="CHEBI:456216"/>
        <dbReference type="EC" id="6.4.1.1"/>
    </reaction>
    <physiologicalReaction direction="left-to-right" evidence="21">
        <dbReference type="Rhea" id="RHEA:20845"/>
    </physiologicalReaction>
</comment>
<evidence type="ECO:0000256" key="14">
    <source>
        <dbReference type="ARBA" id="ARBA00022990"/>
    </source>
</evidence>
<dbReference type="InterPro" id="IPR000891">
    <property type="entry name" value="PYR_CT"/>
</dbReference>
<evidence type="ECO:0000256" key="21">
    <source>
        <dbReference type="ARBA" id="ARBA00051300"/>
    </source>
</evidence>
<dbReference type="SMART" id="SM00878">
    <property type="entry name" value="Biotin_carb_C"/>
    <property type="match status" value="1"/>
</dbReference>
<keyword evidence="16" id="KW-0496">Mitochondrion</keyword>
<feature type="domain" description="ATP-grasp" evidence="31">
    <location>
        <begin position="156"/>
        <end position="358"/>
    </location>
</feature>
<dbReference type="Pfam" id="PF00289">
    <property type="entry name" value="Biotin_carb_N"/>
    <property type="match status" value="1"/>
</dbReference>
<dbReference type="Gene3D" id="3.30.1490.20">
    <property type="entry name" value="ATP-grasp fold, A domain"/>
    <property type="match status" value="1"/>
</dbReference>
<dbReference type="SUPFAM" id="SSF51569">
    <property type="entry name" value="Aldolase"/>
    <property type="match status" value="1"/>
</dbReference>
<feature type="modified residue" description="N6-carboxylysine" evidence="29">
    <location>
        <position position="662"/>
    </location>
</feature>
<proteinExistence type="predicted"/>
<dbReference type="Pfam" id="PF00364">
    <property type="entry name" value="Biotin_lipoyl"/>
    <property type="match status" value="1"/>
</dbReference>
<evidence type="ECO:0000259" key="30">
    <source>
        <dbReference type="PROSITE" id="PS50968"/>
    </source>
</evidence>
<evidence type="ECO:0000256" key="9">
    <source>
        <dbReference type="ARBA" id="ARBA00022598"/>
    </source>
</evidence>
<evidence type="ECO:0000256" key="19">
    <source>
        <dbReference type="ARBA" id="ARBA00023268"/>
    </source>
</evidence>
<dbReference type="FunFam" id="3.10.600.10:FF:000001">
    <property type="entry name" value="Pyruvate carboxylase"/>
    <property type="match status" value="1"/>
</dbReference>
<dbReference type="Gene3D" id="3.30.470.20">
    <property type="entry name" value="ATP-grasp fold, B domain"/>
    <property type="match status" value="1"/>
</dbReference>
<dbReference type="InterPro" id="IPR011053">
    <property type="entry name" value="Single_hybrid_motif"/>
</dbReference>
<feature type="binding site" description="via carbamate group" evidence="28">
    <location>
        <position position="662"/>
    </location>
    <ligand>
        <name>Mn(2+)</name>
        <dbReference type="ChEBI" id="CHEBI:29035"/>
    </ligand>
</feature>
<dbReference type="InterPro" id="IPR013785">
    <property type="entry name" value="Aldolase_TIM"/>
</dbReference>
<dbReference type="GO" id="GO:0005524">
    <property type="term" value="F:ATP binding"/>
    <property type="evidence" value="ECO:0007669"/>
    <property type="project" value="UniProtKB-UniRule"/>
</dbReference>
<accession>A0A671Q2P2</accession>
<evidence type="ECO:0000256" key="4">
    <source>
        <dbReference type="ARBA" id="ARBA00004742"/>
    </source>
</evidence>
<reference evidence="34" key="2">
    <citation type="submission" date="2025-09" db="UniProtKB">
        <authorList>
            <consortium name="Ensembl"/>
        </authorList>
    </citation>
    <scope>IDENTIFICATION</scope>
</reference>
<keyword evidence="13" id="KW-0809">Transit peptide</keyword>
<keyword evidence="17" id="KW-0464">Manganese</keyword>
<keyword evidence="8" id="KW-0597">Phosphoprotein</keyword>
<name>A0A671Q2P2_9TELE</name>
<dbReference type="PROSITE" id="PS50968">
    <property type="entry name" value="BIOTINYL_LIPOYL"/>
    <property type="match status" value="1"/>
</dbReference>
<dbReference type="SUPFAM" id="SSF56059">
    <property type="entry name" value="Glutathione synthetase ATP-binding domain-like"/>
    <property type="match status" value="1"/>
</dbReference>
<keyword evidence="35" id="KW-1185">Reference proteome</keyword>
<dbReference type="FunFam" id="1.10.10.60:FF:000512">
    <property type="entry name" value="Pyruvate carboxylase, mitochondrial"/>
    <property type="match status" value="1"/>
</dbReference>
<evidence type="ECO:0000256" key="29">
    <source>
        <dbReference type="PIRSR" id="PIRSR001594-4"/>
    </source>
</evidence>
<dbReference type="InterPro" id="IPR011761">
    <property type="entry name" value="ATP-grasp"/>
</dbReference>
<evidence type="ECO:0000259" key="31">
    <source>
        <dbReference type="PROSITE" id="PS50975"/>
    </source>
</evidence>
<evidence type="ECO:0000256" key="7">
    <source>
        <dbReference type="ARBA" id="ARBA00022516"/>
    </source>
</evidence>
<keyword evidence="7" id="KW-0444">Lipid biosynthesis</keyword>
<organism evidence="34 35">
    <name type="scientific">Sinocyclocheilus anshuiensis</name>
    <dbReference type="NCBI Taxonomy" id="1608454"/>
    <lineage>
        <taxon>Eukaryota</taxon>
        <taxon>Metazoa</taxon>
        <taxon>Chordata</taxon>
        <taxon>Craniata</taxon>
        <taxon>Vertebrata</taxon>
        <taxon>Euteleostomi</taxon>
        <taxon>Actinopterygii</taxon>
        <taxon>Neopterygii</taxon>
        <taxon>Teleostei</taxon>
        <taxon>Ostariophysi</taxon>
        <taxon>Cypriniformes</taxon>
        <taxon>Cyprinidae</taxon>
        <taxon>Cyprininae</taxon>
        <taxon>Sinocyclocheilus</taxon>
    </lineage>
</organism>
<dbReference type="Pfam" id="PF02436">
    <property type="entry name" value="PYC_OADA"/>
    <property type="match status" value="1"/>
</dbReference>
<evidence type="ECO:0000313" key="35">
    <source>
        <dbReference type="Proteomes" id="UP000472260"/>
    </source>
</evidence>
<keyword evidence="11 27" id="KW-0547">Nucleotide-binding</keyword>
<keyword evidence="18" id="KW-0092">Biotin</keyword>
<dbReference type="SUPFAM" id="SSF52440">
    <property type="entry name" value="PreATP-grasp domain"/>
    <property type="match status" value="1"/>
</dbReference>
<comment type="subunit">
    <text evidence="23">Homotetramer. Interacts (via the biotin carboxylation domain) with SIRT4.</text>
</comment>
<feature type="domain" description="Lipoyl-binding" evidence="30">
    <location>
        <begin position="1030"/>
        <end position="1099"/>
    </location>
</feature>
<dbReference type="FunFam" id="3.20.20.70:FF:000033">
    <property type="entry name" value="Pyruvate carboxylase"/>
    <property type="match status" value="1"/>
</dbReference>
<evidence type="ECO:0000256" key="1">
    <source>
        <dbReference type="ARBA" id="ARBA00001936"/>
    </source>
</evidence>
<dbReference type="InterPro" id="IPR005482">
    <property type="entry name" value="Biotin_COase_C"/>
</dbReference>
<dbReference type="Gene3D" id="3.40.50.20">
    <property type="match status" value="1"/>
</dbReference>
<dbReference type="SUPFAM" id="SSF51230">
    <property type="entry name" value="Single hybrid motif"/>
    <property type="match status" value="1"/>
</dbReference>
<evidence type="ECO:0000256" key="12">
    <source>
        <dbReference type="ARBA" id="ARBA00022840"/>
    </source>
</evidence>
<dbReference type="Gene3D" id="3.20.20.70">
    <property type="entry name" value="Aldolase class I"/>
    <property type="match status" value="1"/>
</dbReference>
<dbReference type="PANTHER" id="PTHR43778">
    <property type="entry name" value="PYRUVATE CARBOXYLASE"/>
    <property type="match status" value="1"/>
</dbReference>
<dbReference type="SUPFAM" id="SSF51246">
    <property type="entry name" value="Rudiment single hybrid motif"/>
    <property type="match status" value="1"/>
</dbReference>
<dbReference type="Pfam" id="PF02786">
    <property type="entry name" value="CPSase_L_D2"/>
    <property type="match status" value="1"/>
</dbReference>
<comment type="cofactor">
    <cofactor evidence="2">
        <name>biotin</name>
        <dbReference type="ChEBI" id="CHEBI:57586"/>
    </cofactor>
</comment>
<dbReference type="GO" id="GO:0006094">
    <property type="term" value="P:gluconeogenesis"/>
    <property type="evidence" value="ECO:0007669"/>
    <property type="project" value="UniProtKB-UniPathway"/>
</dbReference>
<evidence type="ECO:0000256" key="6">
    <source>
        <dbReference type="ARBA" id="ARBA00022432"/>
    </source>
</evidence>
<evidence type="ECO:0000256" key="25">
    <source>
        <dbReference type="ARBA" id="ARBA00082281"/>
    </source>
</evidence>
<keyword evidence="20" id="KW-0670">Pyruvate</keyword>
<dbReference type="Gene3D" id="2.40.50.100">
    <property type="match status" value="1"/>
</dbReference>
<dbReference type="InterPro" id="IPR003379">
    <property type="entry name" value="Carboxylase_cons_dom"/>
</dbReference>
<protein>
    <recommendedName>
        <fullName evidence="24">Pyruvate carboxylase, mitochondrial</fullName>
        <ecNumber evidence="5">6.4.1.1</ecNumber>
    </recommendedName>
    <alternativeName>
        <fullName evidence="25">Pyruvic carboxylase</fullName>
    </alternativeName>
</protein>
<dbReference type="EC" id="6.4.1.1" evidence="5"/>
<dbReference type="GO" id="GO:0005759">
    <property type="term" value="C:mitochondrial matrix"/>
    <property type="evidence" value="ECO:0007669"/>
    <property type="project" value="UniProtKB-SubCell"/>
</dbReference>
<dbReference type="InterPro" id="IPR016185">
    <property type="entry name" value="PreATP-grasp_dom_sf"/>
</dbReference>
<comment type="function">
    <text evidence="22">Pyruvate carboxylase catalyzes a 2-step reaction, involving the ATP-dependent carboxylation of the covalently attached biotin in the first step and the transfer of the carboxyl group to pyruvate in the second. Catalyzes in a tissue specific manner, the initial reactions of glucose (liver, kidney) and lipid (adipose tissue, liver, brain) synthesis from pyruvate.</text>
</comment>
<dbReference type="FunFam" id="3.30.1490.20:FF:000063">
    <property type="entry name" value="Zgc:123047"/>
    <property type="match status" value="1"/>
</dbReference>
<dbReference type="PROSITE" id="PS50975">
    <property type="entry name" value="ATP_GRASP"/>
    <property type="match status" value="1"/>
</dbReference>
<dbReference type="InterPro" id="IPR000089">
    <property type="entry name" value="Biotin_lipoyl"/>
</dbReference>
<dbReference type="InterPro" id="IPR011054">
    <property type="entry name" value="Rudment_hybrid_motif"/>
</dbReference>
<feature type="binding site" evidence="27">
    <location>
        <position position="152"/>
    </location>
    <ligand>
        <name>ATP</name>
        <dbReference type="ChEBI" id="CHEBI:30616"/>
    </ligand>
</feature>
<evidence type="ECO:0000259" key="33">
    <source>
        <dbReference type="PROSITE" id="PS50991"/>
    </source>
</evidence>
<evidence type="ECO:0000313" key="34">
    <source>
        <dbReference type="Ensembl" id="ENSSANP00000064750.1"/>
    </source>
</evidence>
<evidence type="ECO:0000256" key="3">
    <source>
        <dbReference type="ARBA" id="ARBA00004305"/>
    </source>
</evidence>
<feature type="binding site" evidence="27">
    <location>
        <position position="829"/>
    </location>
    <ligand>
        <name>substrate</name>
    </ligand>
</feature>
<keyword evidence="15" id="KW-0443">Lipid metabolism</keyword>
<dbReference type="CDD" id="cd06850">
    <property type="entry name" value="biotinyl_domain"/>
    <property type="match status" value="1"/>
</dbReference>
<evidence type="ECO:0000256" key="2">
    <source>
        <dbReference type="ARBA" id="ARBA00001953"/>
    </source>
</evidence>
<evidence type="ECO:0000256" key="24">
    <source>
        <dbReference type="ARBA" id="ARBA00069424"/>
    </source>
</evidence>
<evidence type="ECO:0000256" key="5">
    <source>
        <dbReference type="ARBA" id="ARBA00013057"/>
    </source>
</evidence>
<feature type="domain" description="Pyruvate carboxyltransferase" evidence="33">
    <location>
        <begin position="478"/>
        <end position="753"/>
    </location>
</feature>
<dbReference type="Pfam" id="PF00682">
    <property type="entry name" value="HMGL-like"/>
    <property type="match status" value="1"/>
</dbReference>
<keyword evidence="10 28" id="KW-0479">Metal-binding</keyword>
<comment type="pathway">
    <text evidence="4">Carbohydrate biosynthesis; gluconeogenesis.</text>
</comment>
<feature type="binding site" evidence="28">
    <location>
        <position position="692"/>
    </location>
    <ligand>
        <name>Mn(2+)</name>
        <dbReference type="ChEBI" id="CHEBI:29035"/>
    </ligand>
</feature>
<feature type="binding site" evidence="27">
    <location>
        <position position="565"/>
    </location>
    <ligand>
        <name>substrate</name>
    </ligand>
</feature>
<feature type="domain" description="Biotin carboxylation" evidence="32">
    <location>
        <begin position="36"/>
        <end position="491"/>
    </location>
</feature>
<evidence type="ECO:0000256" key="8">
    <source>
        <dbReference type="ARBA" id="ARBA00022553"/>
    </source>
</evidence>
<feature type="active site" evidence="26">
    <location>
        <position position="333"/>
    </location>
</feature>
<sequence length="1100" mass="121274">LISAAVRSALGLLAIRRVWSMSRSAHTASQTLEYKPIKKVMVANRGEIAIRVFRACTELGIRTVAVYSEQDTGQMHRQKADEAYLIGKGLPPVAAYLHIPDIIKVAKENDVDAIHPGYGFLSERADFAQACVDAGVRFIGPTPDVVRKMGDKVEARAIATSAGVPVVPGTDAPISSLQEAQEFSNSYGFPIIFKAAYGGGGRGMRVVREYEELEENYQRAYSEALAAFGNGALFVEKFIEKPRHIEVQILGDKYGNVIHLYERDCSIQRRHQKVVEIAPATQLDPHLRDRLTADSVNLARQHWPFSKPYENAGTVEFLVDKHGKHYFIEVNSRLQVEHTVTEEITDVDLVHAQLRVCEGRSLPELGLKQDKIRINGYAIQCRVTTEDPARGFQPDTGRLEVFRSGEGMGIRLDSASAFQGAVISPHYDSLLVKVIASGKDLPAASAKMSRALAEFRVRGVKTNIPFLQNVLSNNQFLNGTVDTQFIDENQDLFNLKPVQNRFLRTHDLKRIAPFVAHSFSNLFSVENWGGATFDVAMRFLCECPWKRLQELRALMPNVPFQMLLRGANAVGYTNYPDNAVFKFCEVAKENGMDIFRVFDSLNYLPNMLMGMEAAGAAGGVVEAAISYTGDVSDPTRQKYSLDYYLKLADELVKAGTHILCIKDMAGLLKPDSGHLLVSALRDRFPDVPIHVHTHDTAGAGVAAMLACAEAGADIVDVAVDSMAGMTSQPSMGAIVACTKGTKLSTGISLEKVFDYSEYWEVTRGLYAPFDCTATMKSGNADVYENEIPGGQYTNLHFQAHSMGLGNKFKEVKKAYAEANKLLGDLIKVTPSSKIVGDLAQFMVQNSLTQAEVEERADELSFPLSVVEFLQGHIGIPHGGFPEPFRSKVLKSLPRVEGRPGASLPPMDFQALEKQLRDSHGDEITPEDVMSAAMYPKVFQEFKEFTRTFGPVDCLDTRLFLDGPKIAEEFEVELERGKTLHIKALALGDLNKAGQREVFFELNGQLRSVLVKDTVAMKEMHFHPKALKDVRGQIGAPMPGKVVEVKVKQGQKVEKGQPLCVLSAMKMEMVVNSPLSGTVAKIYVTADSTLEGDDLILEITE</sequence>
<keyword evidence="6" id="KW-0312">Gluconeogenesis</keyword>
<dbReference type="Proteomes" id="UP000472260">
    <property type="component" value="Unassembled WGS sequence"/>
</dbReference>
<evidence type="ECO:0000256" key="13">
    <source>
        <dbReference type="ARBA" id="ARBA00022946"/>
    </source>
</evidence>
<keyword evidence="12 27" id="KW-0067">ATP-binding</keyword>
<evidence type="ECO:0000256" key="10">
    <source>
        <dbReference type="ARBA" id="ARBA00022723"/>
    </source>
</evidence>
<dbReference type="UniPathway" id="UPA00138"/>
<dbReference type="FunFam" id="2.40.50.100:FF:000003">
    <property type="entry name" value="Acetyl-CoA carboxylase biotin carboxyl carrier protein"/>
    <property type="match status" value="1"/>
</dbReference>
<dbReference type="InterPro" id="IPR005479">
    <property type="entry name" value="CPAse_ATP-bd"/>
</dbReference>
<evidence type="ECO:0000256" key="22">
    <source>
        <dbReference type="ARBA" id="ARBA00058780"/>
    </source>
</evidence>
<dbReference type="PROSITE" id="PS50979">
    <property type="entry name" value="BC"/>
    <property type="match status" value="1"/>
</dbReference>
<dbReference type="Pfam" id="PF02785">
    <property type="entry name" value="Biotin_carb_C"/>
    <property type="match status" value="1"/>
</dbReference>
<dbReference type="PANTHER" id="PTHR43778:SF2">
    <property type="entry name" value="PYRUVATE CARBOXYLASE, MITOCHONDRIAL"/>
    <property type="match status" value="1"/>
</dbReference>
<evidence type="ECO:0000256" key="18">
    <source>
        <dbReference type="ARBA" id="ARBA00023267"/>
    </source>
</evidence>
<keyword evidence="19" id="KW-0511">Multifunctional enzyme</keyword>
<dbReference type="InterPro" id="IPR005930">
    <property type="entry name" value="Pyruv_COase"/>
</dbReference>
<evidence type="ECO:0000256" key="16">
    <source>
        <dbReference type="ARBA" id="ARBA00023128"/>
    </source>
</evidence>
<evidence type="ECO:0000259" key="32">
    <source>
        <dbReference type="PROSITE" id="PS50979"/>
    </source>
</evidence>
<dbReference type="NCBIfam" id="NF006761">
    <property type="entry name" value="PRK09282.1"/>
    <property type="match status" value="1"/>
</dbReference>
<evidence type="ECO:0000256" key="15">
    <source>
        <dbReference type="ARBA" id="ARBA00023098"/>
    </source>
</evidence>
<keyword evidence="14" id="KW-0007">Acetylation</keyword>
<feature type="modified residue" description="N6-biotinyllysine" evidence="29">
    <location>
        <position position="1065"/>
    </location>
</feature>
<evidence type="ECO:0000256" key="23">
    <source>
        <dbReference type="ARBA" id="ARBA00064607"/>
    </source>
</evidence>
<dbReference type="InterPro" id="IPR055268">
    <property type="entry name" value="PCB-like"/>
</dbReference>
<dbReference type="PROSITE" id="PS50991">
    <property type="entry name" value="PYR_CT"/>
    <property type="match status" value="1"/>
</dbReference>
<dbReference type="FunFam" id="3.40.50.20:FF:000010">
    <property type="entry name" value="Propionyl-CoA carboxylase subunit alpha"/>
    <property type="match status" value="1"/>
</dbReference>
<evidence type="ECO:0000256" key="11">
    <source>
        <dbReference type="ARBA" id="ARBA00022741"/>
    </source>
</evidence>
<comment type="subcellular location">
    <subcellularLocation>
        <location evidence="3">Mitochondrion matrix</location>
    </subcellularLocation>
</comment>
<dbReference type="InterPro" id="IPR011764">
    <property type="entry name" value="Biotin_carboxylation_dom"/>
</dbReference>
<dbReference type="PROSITE" id="PS00188">
    <property type="entry name" value="BIOTIN"/>
    <property type="match status" value="1"/>
</dbReference>
<dbReference type="GO" id="GO:0006629">
    <property type="term" value="P:lipid metabolic process"/>
    <property type="evidence" value="ECO:0007669"/>
    <property type="project" value="UniProtKB-KW"/>
</dbReference>
<evidence type="ECO:0000256" key="20">
    <source>
        <dbReference type="ARBA" id="ARBA00023317"/>
    </source>
</evidence>
<feature type="binding site" evidence="27">
    <location>
        <position position="271"/>
    </location>
    <ligand>
        <name>ATP</name>
        <dbReference type="ChEBI" id="CHEBI:30616"/>
    </ligand>
</feature>
<dbReference type="InterPro" id="IPR005481">
    <property type="entry name" value="BC-like_N"/>
</dbReference>
<dbReference type="InterPro" id="IPR013815">
    <property type="entry name" value="ATP_grasp_subdomain_1"/>
</dbReference>